<comment type="caution">
    <text evidence="5">The sequence shown here is derived from an EMBL/GenBank/DDBJ whole genome shotgun (WGS) entry which is preliminary data.</text>
</comment>
<comment type="similarity">
    <text evidence="2">Belongs to the IL-17 family.</text>
</comment>
<keyword evidence="3" id="KW-0964">Secreted</keyword>
<sequence length="187" mass="21685">MDSLKSTVIRRYVLLFILYVKYTKQETNCSDALPKDVQEKYMCWSAGGGQSELDESFSQIQSLRDRVQNQNNNIFLDESTVLKYPLSSRHCPFENKTESPLLQDQANCPWYLEMTYSEERWPKQILQSKCKCKTCIGCDVTEIKCDEIRLLKKILLKSGTTWKNAYQTVYVGCTPVAIRQKPIIKSD</sequence>
<dbReference type="AlphaFoldDB" id="A0ABD3V759"/>
<evidence type="ECO:0000313" key="5">
    <source>
        <dbReference type="EMBL" id="KAL3857447.1"/>
    </source>
</evidence>
<dbReference type="Proteomes" id="UP001634394">
    <property type="component" value="Unassembled WGS sequence"/>
</dbReference>
<proteinExistence type="inferred from homology"/>
<dbReference type="Gene3D" id="2.10.90.10">
    <property type="entry name" value="Cystine-knot cytokines"/>
    <property type="match status" value="1"/>
</dbReference>
<organism evidence="5 6">
    <name type="scientific">Sinanodonta woodiana</name>
    <name type="common">Chinese pond mussel</name>
    <name type="synonym">Anodonta woodiana</name>
    <dbReference type="NCBI Taxonomy" id="1069815"/>
    <lineage>
        <taxon>Eukaryota</taxon>
        <taxon>Metazoa</taxon>
        <taxon>Spiralia</taxon>
        <taxon>Lophotrochozoa</taxon>
        <taxon>Mollusca</taxon>
        <taxon>Bivalvia</taxon>
        <taxon>Autobranchia</taxon>
        <taxon>Heteroconchia</taxon>
        <taxon>Palaeoheterodonta</taxon>
        <taxon>Unionida</taxon>
        <taxon>Unionoidea</taxon>
        <taxon>Unionidae</taxon>
        <taxon>Unioninae</taxon>
        <taxon>Sinanodonta</taxon>
    </lineage>
</organism>
<evidence type="ECO:0000256" key="3">
    <source>
        <dbReference type="ARBA" id="ARBA00022525"/>
    </source>
</evidence>
<name>A0ABD3V759_SINWO</name>
<dbReference type="SUPFAM" id="SSF57501">
    <property type="entry name" value="Cystine-knot cytokines"/>
    <property type="match status" value="1"/>
</dbReference>
<accession>A0ABD3V759</accession>
<dbReference type="EMBL" id="JBJQND010000013">
    <property type="protein sequence ID" value="KAL3857447.1"/>
    <property type="molecule type" value="Genomic_DNA"/>
</dbReference>
<keyword evidence="4" id="KW-0732">Signal</keyword>
<dbReference type="GO" id="GO:0005576">
    <property type="term" value="C:extracellular region"/>
    <property type="evidence" value="ECO:0007669"/>
    <property type="project" value="UniProtKB-SubCell"/>
</dbReference>
<reference evidence="5 6" key="1">
    <citation type="submission" date="2024-11" db="EMBL/GenBank/DDBJ databases">
        <title>Chromosome-level genome assembly of the freshwater bivalve Anodonta woodiana.</title>
        <authorList>
            <person name="Chen X."/>
        </authorList>
    </citation>
    <scope>NUCLEOTIDE SEQUENCE [LARGE SCALE GENOMIC DNA]</scope>
    <source>
        <strain evidence="5">MN2024</strain>
        <tissue evidence="5">Gills</tissue>
    </source>
</reference>
<keyword evidence="6" id="KW-1185">Reference proteome</keyword>
<evidence type="ECO:0000256" key="4">
    <source>
        <dbReference type="ARBA" id="ARBA00022729"/>
    </source>
</evidence>
<evidence type="ECO:0000256" key="2">
    <source>
        <dbReference type="ARBA" id="ARBA00007236"/>
    </source>
</evidence>
<evidence type="ECO:0000256" key="1">
    <source>
        <dbReference type="ARBA" id="ARBA00004613"/>
    </source>
</evidence>
<dbReference type="InterPro" id="IPR010345">
    <property type="entry name" value="IL-17_fam"/>
</dbReference>
<comment type="subcellular location">
    <subcellularLocation>
        <location evidence="1">Secreted</location>
    </subcellularLocation>
</comment>
<protein>
    <submittedName>
        <fullName evidence="5">Uncharacterized protein</fullName>
    </submittedName>
</protein>
<evidence type="ECO:0000313" key="6">
    <source>
        <dbReference type="Proteomes" id="UP001634394"/>
    </source>
</evidence>
<dbReference type="InterPro" id="IPR029034">
    <property type="entry name" value="Cystine-knot_cytokine"/>
</dbReference>
<gene>
    <name evidence="5" type="ORF">ACJMK2_012117</name>
</gene>
<dbReference type="Pfam" id="PF06083">
    <property type="entry name" value="IL17"/>
    <property type="match status" value="1"/>
</dbReference>